<evidence type="ECO:0000313" key="2">
    <source>
        <dbReference type="EMBL" id="KAJ7731211.1"/>
    </source>
</evidence>
<comment type="caution">
    <text evidence="2">The sequence shown here is derived from an EMBL/GenBank/DDBJ whole genome shotgun (WGS) entry which is preliminary data.</text>
</comment>
<protein>
    <submittedName>
        <fullName evidence="2">Uncharacterized protein</fullName>
    </submittedName>
</protein>
<proteinExistence type="predicted"/>
<evidence type="ECO:0000256" key="1">
    <source>
        <dbReference type="SAM" id="SignalP"/>
    </source>
</evidence>
<gene>
    <name evidence="2" type="ORF">B0H16DRAFT_1733376</name>
</gene>
<name>A0AAD7MUH1_9AGAR</name>
<keyword evidence="3" id="KW-1185">Reference proteome</keyword>
<feature type="signal peptide" evidence="1">
    <location>
        <begin position="1"/>
        <end position="20"/>
    </location>
</feature>
<evidence type="ECO:0000313" key="3">
    <source>
        <dbReference type="Proteomes" id="UP001215598"/>
    </source>
</evidence>
<dbReference type="AlphaFoldDB" id="A0AAD7MUH1"/>
<keyword evidence="1" id="KW-0732">Signal</keyword>
<dbReference type="EMBL" id="JARKIB010000154">
    <property type="protein sequence ID" value="KAJ7731211.1"/>
    <property type="molecule type" value="Genomic_DNA"/>
</dbReference>
<sequence>MQYHLLLAVVFSIAALGATAAPIDIGNVRAAEPLVRLPRAEESREPEPAPGYVFLAIRLFHIHDTFPVLLLYW</sequence>
<feature type="chain" id="PRO_5042224518" evidence="1">
    <location>
        <begin position="21"/>
        <end position="73"/>
    </location>
</feature>
<dbReference type="Proteomes" id="UP001215598">
    <property type="component" value="Unassembled WGS sequence"/>
</dbReference>
<accession>A0AAD7MUH1</accession>
<reference evidence="2" key="1">
    <citation type="submission" date="2023-03" db="EMBL/GenBank/DDBJ databases">
        <title>Massive genome expansion in bonnet fungi (Mycena s.s.) driven by repeated elements and novel gene families across ecological guilds.</title>
        <authorList>
            <consortium name="Lawrence Berkeley National Laboratory"/>
            <person name="Harder C.B."/>
            <person name="Miyauchi S."/>
            <person name="Viragh M."/>
            <person name="Kuo A."/>
            <person name="Thoen E."/>
            <person name="Andreopoulos B."/>
            <person name="Lu D."/>
            <person name="Skrede I."/>
            <person name="Drula E."/>
            <person name="Henrissat B."/>
            <person name="Morin E."/>
            <person name="Kohler A."/>
            <person name="Barry K."/>
            <person name="LaButti K."/>
            <person name="Morin E."/>
            <person name="Salamov A."/>
            <person name="Lipzen A."/>
            <person name="Mereny Z."/>
            <person name="Hegedus B."/>
            <person name="Baldrian P."/>
            <person name="Stursova M."/>
            <person name="Weitz H."/>
            <person name="Taylor A."/>
            <person name="Grigoriev I.V."/>
            <person name="Nagy L.G."/>
            <person name="Martin F."/>
            <person name="Kauserud H."/>
        </authorList>
    </citation>
    <scope>NUCLEOTIDE SEQUENCE</scope>
    <source>
        <strain evidence="2">CBHHK182m</strain>
    </source>
</reference>
<organism evidence="2 3">
    <name type="scientific">Mycena metata</name>
    <dbReference type="NCBI Taxonomy" id="1033252"/>
    <lineage>
        <taxon>Eukaryota</taxon>
        <taxon>Fungi</taxon>
        <taxon>Dikarya</taxon>
        <taxon>Basidiomycota</taxon>
        <taxon>Agaricomycotina</taxon>
        <taxon>Agaricomycetes</taxon>
        <taxon>Agaricomycetidae</taxon>
        <taxon>Agaricales</taxon>
        <taxon>Marasmiineae</taxon>
        <taxon>Mycenaceae</taxon>
        <taxon>Mycena</taxon>
    </lineage>
</organism>